<proteinExistence type="predicted"/>
<name>A0A075RZ22_FLAPS</name>
<dbReference type="KEGG" id="fpv:IA03_05130"/>
<protein>
    <submittedName>
        <fullName evidence="1">Uncharacterized protein</fullName>
    </submittedName>
</protein>
<dbReference type="Proteomes" id="UP000596329">
    <property type="component" value="Chromosome"/>
</dbReference>
<dbReference type="KEGG" id="fpk:IA06_05080"/>
<dbReference type="KEGG" id="fpw:IA04_05040"/>
<evidence type="ECO:0000313" key="1">
    <source>
        <dbReference type="EMBL" id="QRE03635.1"/>
    </source>
</evidence>
<dbReference type="RefSeq" id="WP_011963222.1">
    <property type="nucleotide sequence ID" value="NZ_CBCRUG010000018.1"/>
</dbReference>
<organism evidence="1 2">
    <name type="scientific">Flavobacterium psychrophilum</name>
    <dbReference type="NCBI Taxonomy" id="96345"/>
    <lineage>
        <taxon>Bacteria</taxon>
        <taxon>Pseudomonadati</taxon>
        <taxon>Bacteroidota</taxon>
        <taxon>Flavobacteriia</taxon>
        <taxon>Flavobacteriales</taxon>
        <taxon>Flavobacteriaceae</taxon>
        <taxon>Flavobacterium</taxon>
    </lineage>
</organism>
<dbReference type="GeneID" id="66552988"/>
<dbReference type="EMBL" id="CP059075">
    <property type="protein sequence ID" value="QRE03635.1"/>
    <property type="molecule type" value="Genomic_DNA"/>
</dbReference>
<dbReference type="KEGG" id="fpc:FPSM_01997"/>
<accession>A0A075RZ22</accession>
<reference evidence="1 2" key="1">
    <citation type="submission" date="2020-07" db="EMBL/GenBank/DDBJ databases">
        <title>Genomic characterization of Flavobacterium psychrophilum strains.</title>
        <authorList>
            <person name="Castillo D."/>
            <person name="Jorgensen J."/>
            <person name="Middelboe M."/>
        </authorList>
    </citation>
    <scope>NUCLEOTIDE SEQUENCE [LARGE SCALE GENOMIC DNA]</scope>
    <source>
        <strain evidence="1 2">FPS-R7</strain>
    </source>
</reference>
<evidence type="ECO:0000313" key="2">
    <source>
        <dbReference type="Proteomes" id="UP000596329"/>
    </source>
</evidence>
<dbReference type="AlphaFoldDB" id="A0A075RZ22"/>
<dbReference type="KEGG" id="fpq:IB65_05025"/>
<sequence>MKTEVTEKHINDFLFNLYFDLTDGIEMAAIKRAYRNFNKTLENFPHIEDEKSILRNNWIELIKIKN</sequence>
<gene>
    <name evidence="1" type="ORF">H0H26_12235</name>
</gene>